<evidence type="ECO:0008006" key="4">
    <source>
        <dbReference type="Google" id="ProtNLM"/>
    </source>
</evidence>
<accession>A0A6I6GAH7</accession>
<feature type="signal peptide" evidence="1">
    <location>
        <begin position="1"/>
        <end position="22"/>
    </location>
</feature>
<evidence type="ECO:0000313" key="3">
    <source>
        <dbReference type="Proteomes" id="UP000426027"/>
    </source>
</evidence>
<reference evidence="2 3" key="1">
    <citation type="submission" date="2019-11" db="EMBL/GenBank/DDBJ databases">
        <authorList>
            <person name="Im W.T."/>
        </authorList>
    </citation>
    <scope>NUCLEOTIDE SEQUENCE [LARGE SCALE GENOMIC DNA]</scope>
    <source>
        <strain evidence="2 3">SB-02</strain>
    </source>
</reference>
<dbReference type="AlphaFoldDB" id="A0A6I6GAH7"/>
<dbReference type="Proteomes" id="UP000426027">
    <property type="component" value="Chromosome"/>
</dbReference>
<feature type="chain" id="PRO_5026115036" description="T9SS type A sorting domain-containing protein" evidence="1">
    <location>
        <begin position="23"/>
        <end position="417"/>
    </location>
</feature>
<evidence type="ECO:0000256" key="1">
    <source>
        <dbReference type="SAM" id="SignalP"/>
    </source>
</evidence>
<keyword evidence="3" id="KW-1185">Reference proteome</keyword>
<name>A0A6I6GAH7_9BACT</name>
<gene>
    <name evidence="2" type="ORF">GLV81_18615</name>
</gene>
<dbReference type="KEGG" id="fls:GLV81_18615"/>
<evidence type="ECO:0000313" key="2">
    <source>
        <dbReference type="EMBL" id="QGW29866.1"/>
    </source>
</evidence>
<proteinExistence type="predicted"/>
<sequence length="417" mass="45633">MKEICPAILMSGLLMLSGIANSQSTSAIVSNAAGCDTINYPIPSGWGRSNYAIIDGANTGYRTGTNTYGDKEKAHFFDLSATANTYITRCYIYFAKANSINQAGLNKTINIKVYDGTSNTPGALLGSTSTTLENIRIDVLLNDKTDIYFPAAISLPASKKFFLSVDFSSLSWPSDSLAIYSSLSGRTPNYAWEKWSDNSWNTVPSESGLNLSLYMNPFVSTNTTCQLVQPVTMGAFTGELNSKGHQLQWSTFAEQHNKGFYVQYAADGQHFESVGFVPSKAPGGNSTAPLHYQFTYQPSIESQQSHYRLMQVDVDGKTSYSKQIALRNSNLSSAVISRMLQTAGSGQLKIEFSRPLTGNFQLRTIDAAGRVMRQQTIQAAGQSNVTVNTQGLAKALYVLHMINEQGQLIDSEKFWIE</sequence>
<keyword evidence="1" id="KW-0732">Signal</keyword>
<protein>
    <recommendedName>
        <fullName evidence="4">T9SS type A sorting domain-containing protein</fullName>
    </recommendedName>
</protein>
<dbReference type="EMBL" id="CP046566">
    <property type="protein sequence ID" value="QGW29866.1"/>
    <property type="molecule type" value="Genomic_DNA"/>
</dbReference>
<organism evidence="2 3">
    <name type="scientific">Phnomibacter ginsenosidimutans</name>
    <dbReference type="NCBI Taxonomy" id="2676868"/>
    <lineage>
        <taxon>Bacteria</taxon>
        <taxon>Pseudomonadati</taxon>
        <taxon>Bacteroidota</taxon>
        <taxon>Chitinophagia</taxon>
        <taxon>Chitinophagales</taxon>
        <taxon>Chitinophagaceae</taxon>
        <taxon>Phnomibacter</taxon>
    </lineage>
</organism>